<evidence type="ECO:0000313" key="1">
    <source>
        <dbReference type="EMBL" id="KYN28079.1"/>
    </source>
</evidence>
<keyword evidence="2" id="KW-1185">Reference proteome</keyword>
<organism evidence="1 2">
    <name type="scientific">Trachymyrmex cornetzi</name>
    <dbReference type="NCBI Taxonomy" id="471704"/>
    <lineage>
        <taxon>Eukaryota</taxon>
        <taxon>Metazoa</taxon>
        <taxon>Ecdysozoa</taxon>
        <taxon>Arthropoda</taxon>
        <taxon>Hexapoda</taxon>
        <taxon>Insecta</taxon>
        <taxon>Pterygota</taxon>
        <taxon>Neoptera</taxon>
        <taxon>Endopterygota</taxon>
        <taxon>Hymenoptera</taxon>
        <taxon>Apocrita</taxon>
        <taxon>Aculeata</taxon>
        <taxon>Formicoidea</taxon>
        <taxon>Formicidae</taxon>
        <taxon>Myrmicinae</taxon>
        <taxon>Trachymyrmex</taxon>
    </lineage>
</organism>
<proteinExistence type="predicted"/>
<accession>A0A195EJM2</accession>
<evidence type="ECO:0000313" key="2">
    <source>
        <dbReference type="Proteomes" id="UP000078492"/>
    </source>
</evidence>
<protein>
    <submittedName>
        <fullName evidence="1">Uncharacterized protein</fullName>
    </submittedName>
</protein>
<gene>
    <name evidence="1" type="ORF">ALC57_02515</name>
</gene>
<dbReference type="EMBL" id="KQ978822">
    <property type="protein sequence ID" value="KYN28079.1"/>
    <property type="molecule type" value="Genomic_DNA"/>
</dbReference>
<reference evidence="1 2" key="1">
    <citation type="submission" date="2015-09" db="EMBL/GenBank/DDBJ databases">
        <title>Trachymyrmex cornetzi WGS genome.</title>
        <authorList>
            <person name="Nygaard S."/>
            <person name="Hu H."/>
            <person name="Boomsma J."/>
            <person name="Zhang G."/>
        </authorList>
    </citation>
    <scope>NUCLEOTIDE SEQUENCE [LARGE SCALE GENOMIC DNA]</scope>
    <source>
        <strain evidence="1">Tcor2-1</strain>
        <tissue evidence="1">Whole body</tissue>
    </source>
</reference>
<sequence>MKAEGIKIMRGSLLGTFSNIQYSADANVIFYVLRKGML</sequence>
<name>A0A195EJM2_9HYME</name>
<dbReference type="Proteomes" id="UP000078492">
    <property type="component" value="Unassembled WGS sequence"/>
</dbReference>
<dbReference type="AlphaFoldDB" id="A0A195EJM2"/>